<gene>
    <name evidence="9" type="ORF">F1188_13060</name>
</gene>
<dbReference type="InterPro" id="IPR020846">
    <property type="entry name" value="MFS_dom"/>
</dbReference>
<protein>
    <submittedName>
        <fullName evidence="9">BCD family MFS transporter</fullName>
    </submittedName>
</protein>
<comment type="similarity">
    <text evidence="2">Belongs to the PucC family.</text>
</comment>
<feature type="region of interest" description="Disordered" evidence="6">
    <location>
        <begin position="216"/>
        <end position="237"/>
    </location>
</feature>
<feature type="transmembrane region" description="Helical" evidence="7">
    <location>
        <begin position="259"/>
        <end position="277"/>
    </location>
</feature>
<dbReference type="PANTHER" id="PTHR23538:SF1">
    <property type="entry name" value="44.5 KD BACTERIOCHLOROPHYLL SYNTHASE SUBUNIT"/>
    <property type="match status" value="1"/>
</dbReference>
<evidence type="ECO:0000256" key="2">
    <source>
        <dbReference type="ARBA" id="ARBA00008412"/>
    </source>
</evidence>
<comment type="caution">
    <text evidence="9">The sequence shown here is derived from an EMBL/GenBank/DDBJ whole genome shotgun (WGS) entry which is preliminary data.</text>
</comment>
<dbReference type="OrthoDB" id="5800821at2"/>
<evidence type="ECO:0000259" key="8">
    <source>
        <dbReference type="PROSITE" id="PS50850"/>
    </source>
</evidence>
<feature type="transmembrane region" description="Helical" evidence="7">
    <location>
        <begin position="397"/>
        <end position="424"/>
    </location>
</feature>
<feature type="transmembrane region" description="Helical" evidence="7">
    <location>
        <begin position="190"/>
        <end position="212"/>
    </location>
</feature>
<keyword evidence="4 7" id="KW-1133">Transmembrane helix</keyword>
<dbReference type="PIRSF" id="PIRSF016565">
    <property type="entry name" value="PucC"/>
    <property type="match status" value="1"/>
</dbReference>
<dbReference type="Gene3D" id="1.20.1250.20">
    <property type="entry name" value="MFS general substrate transporter like domains"/>
    <property type="match status" value="2"/>
</dbReference>
<keyword evidence="10" id="KW-1185">Reference proteome</keyword>
<reference evidence="9 10" key="1">
    <citation type="submission" date="2019-09" db="EMBL/GenBank/DDBJ databases">
        <title>Genome sequence of Roseospira marina, one of the more divergent members of the non-sulfur purple photosynthetic bacterial family, the Rhodospirillaceae.</title>
        <authorList>
            <person name="Meyer T."/>
            <person name="Kyndt J."/>
        </authorList>
    </citation>
    <scope>NUCLEOTIDE SEQUENCE [LARGE SCALE GENOMIC DNA]</scope>
    <source>
        <strain evidence="9 10">DSM 15113</strain>
    </source>
</reference>
<keyword evidence="3 7" id="KW-0812">Transmembrane</keyword>
<evidence type="ECO:0000256" key="4">
    <source>
        <dbReference type="ARBA" id="ARBA00022989"/>
    </source>
</evidence>
<evidence type="ECO:0000313" key="9">
    <source>
        <dbReference type="EMBL" id="KAA5604967.1"/>
    </source>
</evidence>
<dbReference type="InterPro" id="IPR036259">
    <property type="entry name" value="MFS_trans_sf"/>
</dbReference>
<dbReference type="RefSeq" id="WP_150062879.1">
    <property type="nucleotide sequence ID" value="NZ_JACHII010000010.1"/>
</dbReference>
<feature type="transmembrane region" description="Helical" evidence="7">
    <location>
        <begin position="108"/>
        <end position="135"/>
    </location>
</feature>
<organism evidence="9 10">
    <name type="scientific">Roseospira marina</name>
    <dbReference type="NCBI Taxonomy" id="140057"/>
    <lineage>
        <taxon>Bacteria</taxon>
        <taxon>Pseudomonadati</taxon>
        <taxon>Pseudomonadota</taxon>
        <taxon>Alphaproteobacteria</taxon>
        <taxon>Rhodospirillales</taxon>
        <taxon>Rhodospirillaceae</taxon>
        <taxon>Roseospira</taxon>
    </lineage>
</organism>
<dbReference type="SUPFAM" id="SSF103473">
    <property type="entry name" value="MFS general substrate transporter"/>
    <property type="match status" value="1"/>
</dbReference>
<name>A0A5M6IAL3_9PROT</name>
<dbReference type="AlphaFoldDB" id="A0A5M6IAL3"/>
<sequence>MTSERGPGMSWLSIARLGLVQAALGAMVVLTTSTFNRVMVVELGLAAMVPGALVALREGLQFLRPRWGHGSDVGGRRTPWILGGMGLLALGVTGAGLSTAWISTEPTLGLIAAVASYVVIGIGVGAGGTNLLALLAKQVGPERRAPAVTIVWLMMFVGFIVASATAGAVLDLGPASGAPADADTYSPERLVWVTASVCAVAFLVCVAALWGVERRPTPKPTAAATAEPTGAPDADASAGTPGFLETLADVWHEPESRRFALFVFVSMFAYNMQDLILEPFAGAAFDYTVGQSTQLTANQHGGAVAGMLLVGFLASRRALGGGHRRALQWWTVGGCIASALTLGGLALSGQFLGTWPFRLNVILMGLATGGFTVAAVSSMMGLAGAGTANREGIRMGVWGAAQAVAFALGSFVGTLVADLSHLIFDAMADAYGIVFLMEAVLFLVAAVLAARVGTSGGAATSRTDDAGARAGLASVAENQLGT</sequence>
<feature type="transmembrane region" description="Helical" evidence="7">
    <location>
        <begin position="12"/>
        <end position="32"/>
    </location>
</feature>
<dbReference type="PANTHER" id="PTHR23538">
    <property type="entry name" value="44.5 KD BACTERIOCHLOROPHYLL SYNTHASE SUBUNIT"/>
    <property type="match status" value="1"/>
</dbReference>
<dbReference type="InterPro" id="IPR026036">
    <property type="entry name" value="PucC"/>
</dbReference>
<evidence type="ECO:0000256" key="5">
    <source>
        <dbReference type="ARBA" id="ARBA00023136"/>
    </source>
</evidence>
<feature type="transmembrane region" description="Helical" evidence="7">
    <location>
        <begin position="361"/>
        <end position="385"/>
    </location>
</feature>
<evidence type="ECO:0000256" key="6">
    <source>
        <dbReference type="SAM" id="MobiDB-lite"/>
    </source>
</evidence>
<accession>A0A5M6IAL3</accession>
<feature type="transmembrane region" description="Helical" evidence="7">
    <location>
        <begin position="327"/>
        <end position="349"/>
    </location>
</feature>
<comment type="subcellular location">
    <subcellularLocation>
        <location evidence="1">Membrane</location>
        <topology evidence="1">Multi-pass membrane protein</topology>
    </subcellularLocation>
</comment>
<evidence type="ECO:0000313" key="10">
    <source>
        <dbReference type="Proteomes" id="UP000324065"/>
    </source>
</evidence>
<feature type="transmembrane region" description="Helical" evidence="7">
    <location>
        <begin position="430"/>
        <end position="452"/>
    </location>
</feature>
<feature type="transmembrane region" description="Helical" evidence="7">
    <location>
        <begin position="297"/>
        <end position="315"/>
    </location>
</feature>
<evidence type="ECO:0000256" key="7">
    <source>
        <dbReference type="SAM" id="Phobius"/>
    </source>
</evidence>
<evidence type="ECO:0000256" key="3">
    <source>
        <dbReference type="ARBA" id="ARBA00022692"/>
    </source>
</evidence>
<dbReference type="PROSITE" id="PS50850">
    <property type="entry name" value="MFS"/>
    <property type="match status" value="1"/>
</dbReference>
<dbReference type="InterPro" id="IPR004896">
    <property type="entry name" value="PucC-rel"/>
</dbReference>
<dbReference type="EMBL" id="VWPJ01000012">
    <property type="protein sequence ID" value="KAA5604967.1"/>
    <property type="molecule type" value="Genomic_DNA"/>
</dbReference>
<evidence type="ECO:0000256" key="1">
    <source>
        <dbReference type="ARBA" id="ARBA00004141"/>
    </source>
</evidence>
<dbReference type="Proteomes" id="UP000324065">
    <property type="component" value="Unassembled WGS sequence"/>
</dbReference>
<dbReference type="GO" id="GO:0016020">
    <property type="term" value="C:membrane"/>
    <property type="evidence" value="ECO:0007669"/>
    <property type="project" value="UniProtKB-SubCell"/>
</dbReference>
<feature type="transmembrane region" description="Helical" evidence="7">
    <location>
        <begin position="38"/>
        <end position="60"/>
    </location>
</feature>
<keyword evidence="5 7" id="KW-0472">Membrane</keyword>
<dbReference type="Pfam" id="PF03209">
    <property type="entry name" value="PUCC"/>
    <property type="match status" value="1"/>
</dbReference>
<feature type="compositionally biased region" description="Low complexity" evidence="6">
    <location>
        <begin position="220"/>
        <end position="236"/>
    </location>
</feature>
<dbReference type="GO" id="GO:0022857">
    <property type="term" value="F:transmembrane transporter activity"/>
    <property type="evidence" value="ECO:0007669"/>
    <property type="project" value="InterPro"/>
</dbReference>
<proteinExistence type="inferred from homology"/>
<feature type="domain" description="Major facilitator superfamily (MFS) profile" evidence="8">
    <location>
        <begin position="11"/>
        <end position="457"/>
    </location>
</feature>
<feature type="transmembrane region" description="Helical" evidence="7">
    <location>
        <begin position="80"/>
        <end position="102"/>
    </location>
</feature>
<dbReference type="CDD" id="cd06176">
    <property type="entry name" value="MFS_BCD_PucC-like"/>
    <property type="match status" value="1"/>
</dbReference>
<feature type="transmembrane region" description="Helical" evidence="7">
    <location>
        <begin position="147"/>
        <end position="170"/>
    </location>
</feature>